<keyword evidence="2 5" id="KW-0378">Hydrolase</keyword>
<comment type="similarity">
    <text evidence="1">Belongs to the GppA/Ppx family.</text>
</comment>
<organism evidence="5 6">
    <name type="scientific">Acetoanaerobium pronyense</name>
    <dbReference type="NCBI Taxonomy" id="1482736"/>
    <lineage>
        <taxon>Bacteria</taxon>
        <taxon>Bacillati</taxon>
        <taxon>Bacillota</taxon>
        <taxon>Clostridia</taxon>
        <taxon>Peptostreptococcales</taxon>
        <taxon>Filifactoraceae</taxon>
        <taxon>Acetoanaerobium</taxon>
    </lineage>
</organism>
<dbReference type="GO" id="GO:0008894">
    <property type="term" value="F:guanosine-5'-triphosphate,3'-diphosphate diphosphatase activity"/>
    <property type="evidence" value="ECO:0007669"/>
    <property type="project" value="UniProtKB-EC"/>
</dbReference>
<sequence length="501" mass="56942">MLDNIGIIDMGSNSVRLILVKVNHDMSFRLMEEHKESIRLGDGFTENMTLKPHKIEAALKTMRMFKRLCDAQNVTKILAVATAAVRKAQNGIELIDRIKAETGIDMKVISGEEEAHLDFIAVSSSLSIKDALILDIGGGSFELIWMENRLKKESVSIPIGSIDFAEQFNVKDPLSKNEEQKILSFISNHLKSIPWLENAKNLPLIGVGGTLRNIGKIDMLRRKYPLDIIHGYEVPLSGFNFIYKEIKNLEISDKRSFPGLSSDRADIFIGSLALVKSIIDFTKSTSLIISGKGVREGLFYSFLKDKNIIIDNPLLLSLENTGKNMGLDMVHMFQVRKLTKRLFEDLKEIHKIHEDIDKIIDASTILHDSGIIINYYNHHRNSFFVILNSQVNGLTHRELVMSAYIASFHRKNKSYEDFETYKLLIDERDIEIIKIVSVLLRIAESLDKSMSSVVSDLYCEIEKDKVLIKISAKEYPELEINDAITAYSQFKKVFKRSMVII</sequence>
<evidence type="ECO:0000259" key="4">
    <source>
        <dbReference type="Pfam" id="PF21447"/>
    </source>
</evidence>
<dbReference type="Gene3D" id="3.30.420.40">
    <property type="match status" value="1"/>
</dbReference>
<reference evidence="5 6" key="1">
    <citation type="submission" date="2021-03" db="EMBL/GenBank/DDBJ databases">
        <title>Genomic Encyclopedia of Type Strains, Phase IV (KMG-IV): sequencing the most valuable type-strain genomes for metagenomic binning, comparative biology and taxonomic classification.</title>
        <authorList>
            <person name="Goeker M."/>
        </authorList>
    </citation>
    <scope>NUCLEOTIDE SEQUENCE [LARGE SCALE GENOMIC DNA]</scope>
    <source>
        <strain evidence="5 6">DSM 27512</strain>
    </source>
</reference>
<evidence type="ECO:0000313" key="6">
    <source>
        <dbReference type="Proteomes" id="UP001314903"/>
    </source>
</evidence>
<dbReference type="EMBL" id="JAGGLI010000001">
    <property type="protein sequence ID" value="MBP2026248.1"/>
    <property type="molecule type" value="Genomic_DNA"/>
</dbReference>
<gene>
    <name evidence="5" type="ORF">J2Z35_000037</name>
</gene>
<dbReference type="InterPro" id="IPR043129">
    <property type="entry name" value="ATPase_NBD"/>
</dbReference>
<feature type="domain" description="Ppx/GppA phosphatase C-terminal" evidence="4">
    <location>
        <begin position="318"/>
        <end position="471"/>
    </location>
</feature>
<dbReference type="EC" id="3.6.1.11" evidence="5"/>
<dbReference type="PANTHER" id="PTHR30005:SF0">
    <property type="entry name" value="RETROGRADE REGULATION PROTEIN 2"/>
    <property type="match status" value="1"/>
</dbReference>
<dbReference type="SUPFAM" id="SSF53067">
    <property type="entry name" value="Actin-like ATPase domain"/>
    <property type="match status" value="2"/>
</dbReference>
<dbReference type="EC" id="3.6.1.40" evidence="5"/>
<name>A0ABS4KEQ1_9FIRM</name>
<evidence type="ECO:0000256" key="1">
    <source>
        <dbReference type="ARBA" id="ARBA00007125"/>
    </source>
</evidence>
<protein>
    <submittedName>
        <fullName evidence="5">Exopolyphosphatase/guanosine-5'-triphosphate, 3'-diphosphate pyrophosphatase</fullName>
        <ecNumber evidence="5">3.6.1.11</ecNumber>
        <ecNumber evidence="5">3.6.1.40</ecNumber>
    </submittedName>
</protein>
<dbReference type="InterPro" id="IPR048950">
    <property type="entry name" value="Ppx_GppA_C"/>
</dbReference>
<dbReference type="InterPro" id="IPR050273">
    <property type="entry name" value="GppA/Ppx_hydrolase"/>
</dbReference>
<dbReference type="RefSeq" id="WP_209658120.1">
    <property type="nucleotide sequence ID" value="NZ_JAGGLI010000001.1"/>
</dbReference>
<dbReference type="GO" id="GO:0004309">
    <property type="term" value="F:exopolyphosphatase activity"/>
    <property type="evidence" value="ECO:0007669"/>
    <property type="project" value="UniProtKB-EC"/>
</dbReference>
<comment type="caution">
    <text evidence="5">The sequence shown here is derived from an EMBL/GenBank/DDBJ whole genome shotgun (WGS) entry which is preliminary data.</text>
</comment>
<evidence type="ECO:0000259" key="3">
    <source>
        <dbReference type="Pfam" id="PF02541"/>
    </source>
</evidence>
<dbReference type="Gene3D" id="1.10.3210.10">
    <property type="entry name" value="Hypothetical protein af1432"/>
    <property type="match status" value="1"/>
</dbReference>
<dbReference type="Proteomes" id="UP001314903">
    <property type="component" value="Unassembled WGS sequence"/>
</dbReference>
<feature type="domain" description="Ppx/GppA phosphatase N-terminal" evidence="3">
    <location>
        <begin position="24"/>
        <end position="304"/>
    </location>
</feature>
<proteinExistence type="inferred from homology"/>
<dbReference type="Pfam" id="PF21447">
    <property type="entry name" value="Ppx-GppA_III"/>
    <property type="match status" value="1"/>
</dbReference>
<dbReference type="InterPro" id="IPR003695">
    <property type="entry name" value="Ppx_GppA_N"/>
</dbReference>
<dbReference type="InterPro" id="IPR030673">
    <property type="entry name" value="PyroPPase_GppA_Ppx"/>
</dbReference>
<accession>A0ABS4KEQ1</accession>
<dbReference type="Pfam" id="PF02541">
    <property type="entry name" value="Ppx-GppA"/>
    <property type="match status" value="1"/>
</dbReference>
<dbReference type="PIRSF" id="PIRSF001267">
    <property type="entry name" value="Pyrophosphatase_GppA_Ppx"/>
    <property type="match status" value="1"/>
</dbReference>
<evidence type="ECO:0000256" key="2">
    <source>
        <dbReference type="ARBA" id="ARBA00022801"/>
    </source>
</evidence>
<dbReference type="SUPFAM" id="SSF109604">
    <property type="entry name" value="HD-domain/PDEase-like"/>
    <property type="match status" value="1"/>
</dbReference>
<dbReference type="CDD" id="cd24052">
    <property type="entry name" value="ASKHA_NBD_HpPPX-GppA-like"/>
    <property type="match status" value="1"/>
</dbReference>
<keyword evidence="6" id="KW-1185">Reference proteome</keyword>
<evidence type="ECO:0000313" key="5">
    <source>
        <dbReference type="EMBL" id="MBP2026248.1"/>
    </source>
</evidence>
<dbReference type="Gene3D" id="3.30.420.150">
    <property type="entry name" value="Exopolyphosphatase. Domain 2"/>
    <property type="match status" value="1"/>
</dbReference>
<dbReference type="PANTHER" id="PTHR30005">
    <property type="entry name" value="EXOPOLYPHOSPHATASE"/>
    <property type="match status" value="1"/>
</dbReference>